<organism evidence="1">
    <name type="scientific">marine metagenome</name>
    <dbReference type="NCBI Taxonomy" id="408172"/>
    <lineage>
        <taxon>unclassified sequences</taxon>
        <taxon>metagenomes</taxon>
        <taxon>ecological metagenomes</taxon>
    </lineage>
</organism>
<gene>
    <name evidence="1" type="ORF">METZ01_LOCUS472508</name>
</gene>
<name>A0A383BIA7_9ZZZZ</name>
<accession>A0A383BIA7</accession>
<protein>
    <submittedName>
        <fullName evidence="1">Uncharacterized protein</fullName>
    </submittedName>
</protein>
<feature type="non-terminal residue" evidence="1">
    <location>
        <position position="1"/>
    </location>
</feature>
<evidence type="ECO:0000313" key="1">
    <source>
        <dbReference type="EMBL" id="SVE19654.1"/>
    </source>
</evidence>
<dbReference type="AlphaFoldDB" id="A0A383BIA7"/>
<dbReference type="EMBL" id="UINC01200665">
    <property type="protein sequence ID" value="SVE19654.1"/>
    <property type="molecule type" value="Genomic_DNA"/>
</dbReference>
<reference evidence="1" key="1">
    <citation type="submission" date="2018-05" db="EMBL/GenBank/DDBJ databases">
        <authorList>
            <person name="Lanie J.A."/>
            <person name="Ng W.-L."/>
            <person name="Kazmierczak K.M."/>
            <person name="Andrzejewski T.M."/>
            <person name="Davidsen T.M."/>
            <person name="Wayne K.J."/>
            <person name="Tettelin H."/>
            <person name="Glass J.I."/>
            <person name="Rusch D."/>
            <person name="Podicherti R."/>
            <person name="Tsui H.-C.T."/>
            <person name="Winkler M.E."/>
        </authorList>
    </citation>
    <scope>NUCLEOTIDE SEQUENCE</scope>
</reference>
<proteinExistence type="predicted"/>
<sequence>YTQTYYTVVLLFWGFTYDIENQKRSTTV</sequence>